<name>A0A244CQB1_PSEDV</name>
<keyword evidence="8 10" id="KW-0460">Magnesium</keyword>
<comment type="function">
    <text evidence="10">Specifically catalyzes the dephosphorylation of 2-phosphoglycolate. Is involved in the dissimilation of the intracellular 2-phosphoglycolate formed during the DNA repair of 3'-phosphoglycolate ends, a major class of DNA lesions induced by oxidative stress.</text>
</comment>
<dbReference type="RefSeq" id="WP_086744392.1">
    <property type="nucleotide sequence ID" value="NZ_MWPV01000003.1"/>
</dbReference>
<feature type="binding site" evidence="10">
    <location>
        <position position="176"/>
    </location>
    <ligand>
        <name>Mg(2+)</name>
        <dbReference type="ChEBI" id="CHEBI:18420"/>
    </ligand>
</feature>
<feature type="binding site" evidence="10">
    <location>
        <position position="12"/>
    </location>
    <ligand>
        <name>Mg(2+)</name>
        <dbReference type="ChEBI" id="CHEBI:18420"/>
    </ligand>
</feature>
<dbReference type="SUPFAM" id="SSF56784">
    <property type="entry name" value="HAD-like"/>
    <property type="match status" value="1"/>
</dbReference>
<dbReference type="Proteomes" id="UP000194841">
    <property type="component" value="Unassembled WGS sequence"/>
</dbReference>
<comment type="similarity">
    <text evidence="4 10">Belongs to the HAD-like hydrolase superfamily. CbbY/CbbZ/Gph/YieH family.</text>
</comment>
<keyword evidence="9 10" id="KW-0119">Carbohydrate metabolism</keyword>
<comment type="catalytic activity">
    <reaction evidence="1 10">
        <text>2-phosphoglycolate + H2O = glycolate + phosphate</text>
        <dbReference type="Rhea" id="RHEA:14369"/>
        <dbReference type="ChEBI" id="CHEBI:15377"/>
        <dbReference type="ChEBI" id="CHEBI:29805"/>
        <dbReference type="ChEBI" id="CHEBI:43474"/>
        <dbReference type="ChEBI" id="CHEBI:58033"/>
        <dbReference type="EC" id="3.1.3.18"/>
    </reaction>
</comment>
<proteinExistence type="inferred from homology"/>
<evidence type="ECO:0000256" key="3">
    <source>
        <dbReference type="ARBA" id="ARBA00004818"/>
    </source>
</evidence>
<dbReference type="Gene3D" id="3.40.50.1000">
    <property type="entry name" value="HAD superfamily/HAD-like"/>
    <property type="match status" value="1"/>
</dbReference>
<evidence type="ECO:0000256" key="4">
    <source>
        <dbReference type="ARBA" id="ARBA00006171"/>
    </source>
</evidence>
<dbReference type="Gene3D" id="1.10.150.240">
    <property type="entry name" value="Putative phosphatase, domain 2"/>
    <property type="match status" value="1"/>
</dbReference>
<keyword evidence="7 10" id="KW-0378">Hydrolase</keyword>
<reference evidence="11 12" key="1">
    <citation type="submission" date="2017-02" db="EMBL/GenBank/DDBJ databases">
        <title>Pseudoalteromonas ulvae TC14 Genome.</title>
        <authorList>
            <person name="Molmeret M."/>
        </authorList>
    </citation>
    <scope>NUCLEOTIDE SEQUENCE [LARGE SCALE GENOMIC DNA]</scope>
    <source>
        <strain evidence="11">TC14</strain>
    </source>
</reference>
<dbReference type="NCBIfam" id="TIGR01549">
    <property type="entry name" value="HAD-SF-IA-v1"/>
    <property type="match status" value="1"/>
</dbReference>
<comment type="cofactor">
    <cofactor evidence="2 10">
        <name>Mg(2+)</name>
        <dbReference type="ChEBI" id="CHEBI:18420"/>
    </cofactor>
</comment>
<evidence type="ECO:0000256" key="8">
    <source>
        <dbReference type="ARBA" id="ARBA00022842"/>
    </source>
</evidence>
<dbReference type="PRINTS" id="PR00413">
    <property type="entry name" value="HADHALOGNASE"/>
</dbReference>
<dbReference type="NCBIfam" id="TIGR01449">
    <property type="entry name" value="PGP_bact"/>
    <property type="match status" value="1"/>
</dbReference>
<evidence type="ECO:0000256" key="9">
    <source>
        <dbReference type="ARBA" id="ARBA00023277"/>
    </source>
</evidence>
<dbReference type="InterPro" id="IPR050155">
    <property type="entry name" value="HAD-like_hydrolase_sf"/>
</dbReference>
<dbReference type="EC" id="3.1.3.18" evidence="5 10"/>
<dbReference type="InterPro" id="IPR006439">
    <property type="entry name" value="HAD-SF_hydro_IA"/>
</dbReference>
<sequence>MQFDNKTLVIFDLDGTLLDSAPDLALAINLMLTDLGFEAAPEPVIRSWVGNGAQTLVSRALQYCGCDSSQDSSHFNDALVIFLAHYQAHLTTHSVLYNGVFDTLMQLKQSGLQLALVTNKPMRFIDPILSAFKLRDVFSITLGGDSLAVKKPHPEPLLHTCEQLGTSVEQAVMVGDSKNDILAAKAANMQSVGLTYGYNYNEAISLQSPDVVLDEFSHLLQCF</sequence>
<feature type="active site" description="Nucleophile" evidence="10">
    <location>
        <position position="12"/>
    </location>
</feature>
<evidence type="ECO:0000256" key="5">
    <source>
        <dbReference type="ARBA" id="ARBA00013078"/>
    </source>
</evidence>
<evidence type="ECO:0000313" key="12">
    <source>
        <dbReference type="Proteomes" id="UP000194841"/>
    </source>
</evidence>
<dbReference type="SFLD" id="SFLDS00003">
    <property type="entry name" value="Haloacid_Dehalogenase"/>
    <property type="match status" value="1"/>
</dbReference>
<dbReference type="HAMAP" id="MF_00495">
    <property type="entry name" value="GPH_hydrolase_bact"/>
    <property type="match status" value="1"/>
</dbReference>
<feature type="binding site" evidence="10">
    <location>
        <position position="14"/>
    </location>
    <ligand>
        <name>Mg(2+)</name>
        <dbReference type="ChEBI" id="CHEBI:18420"/>
    </ligand>
</feature>
<evidence type="ECO:0000256" key="10">
    <source>
        <dbReference type="HAMAP-Rule" id="MF_00495"/>
    </source>
</evidence>
<dbReference type="GO" id="GO:0006281">
    <property type="term" value="P:DNA repair"/>
    <property type="evidence" value="ECO:0007669"/>
    <property type="project" value="TreeGrafter"/>
</dbReference>
<dbReference type="InterPro" id="IPR036412">
    <property type="entry name" value="HAD-like_sf"/>
</dbReference>
<dbReference type="GO" id="GO:0005975">
    <property type="term" value="P:carbohydrate metabolic process"/>
    <property type="evidence" value="ECO:0007669"/>
    <property type="project" value="InterPro"/>
</dbReference>
<evidence type="ECO:0000256" key="7">
    <source>
        <dbReference type="ARBA" id="ARBA00022801"/>
    </source>
</evidence>
<dbReference type="InterPro" id="IPR037512">
    <property type="entry name" value="PGPase_prok"/>
</dbReference>
<dbReference type="InterPro" id="IPR023198">
    <property type="entry name" value="PGP-like_dom2"/>
</dbReference>
<dbReference type="InterPro" id="IPR023214">
    <property type="entry name" value="HAD_sf"/>
</dbReference>
<protein>
    <recommendedName>
        <fullName evidence="5 10">Phosphoglycolate phosphatase</fullName>
        <shortName evidence="10">PGP</shortName>
        <shortName evidence="10">PGPase</shortName>
        <ecNumber evidence="5 10">3.1.3.18</ecNumber>
    </recommendedName>
</protein>
<evidence type="ECO:0000313" key="11">
    <source>
        <dbReference type="EMBL" id="OUL57810.1"/>
    </source>
</evidence>
<dbReference type="SFLD" id="SFLDG01129">
    <property type="entry name" value="C1.5:_HAD__Beta-PGM__Phosphata"/>
    <property type="match status" value="1"/>
</dbReference>
<dbReference type="FunFam" id="3.40.50.1000:FF:000022">
    <property type="entry name" value="Phosphoglycolate phosphatase"/>
    <property type="match status" value="1"/>
</dbReference>
<dbReference type="AlphaFoldDB" id="A0A244CQB1"/>
<dbReference type="EMBL" id="MWPV01000003">
    <property type="protein sequence ID" value="OUL57810.1"/>
    <property type="molecule type" value="Genomic_DNA"/>
</dbReference>
<dbReference type="GO" id="GO:0008967">
    <property type="term" value="F:phosphoglycolate phosphatase activity"/>
    <property type="evidence" value="ECO:0007669"/>
    <property type="project" value="UniProtKB-UniRule"/>
</dbReference>
<keyword evidence="12" id="KW-1185">Reference proteome</keyword>
<evidence type="ECO:0000256" key="2">
    <source>
        <dbReference type="ARBA" id="ARBA00001946"/>
    </source>
</evidence>
<dbReference type="InterPro" id="IPR041492">
    <property type="entry name" value="HAD_2"/>
</dbReference>
<dbReference type="GO" id="GO:0005829">
    <property type="term" value="C:cytosol"/>
    <property type="evidence" value="ECO:0007669"/>
    <property type="project" value="TreeGrafter"/>
</dbReference>
<comment type="caution">
    <text evidence="11">The sequence shown here is derived from an EMBL/GenBank/DDBJ whole genome shotgun (WGS) entry which is preliminary data.</text>
</comment>
<dbReference type="NCBIfam" id="TIGR01509">
    <property type="entry name" value="HAD-SF-IA-v3"/>
    <property type="match status" value="1"/>
</dbReference>
<dbReference type="Pfam" id="PF13419">
    <property type="entry name" value="HAD_2"/>
    <property type="match status" value="1"/>
</dbReference>
<accession>A0A244CQB1</accession>
<organism evidence="11 12">
    <name type="scientific">Pseudoalteromonas ulvae</name>
    <dbReference type="NCBI Taxonomy" id="107327"/>
    <lineage>
        <taxon>Bacteria</taxon>
        <taxon>Pseudomonadati</taxon>
        <taxon>Pseudomonadota</taxon>
        <taxon>Gammaproteobacteria</taxon>
        <taxon>Alteromonadales</taxon>
        <taxon>Pseudoalteromonadaceae</taxon>
        <taxon>Pseudoalteromonas</taxon>
    </lineage>
</organism>
<gene>
    <name evidence="11" type="ORF">B1199_12205</name>
</gene>
<dbReference type="GO" id="GO:0046295">
    <property type="term" value="P:glycolate biosynthetic process"/>
    <property type="evidence" value="ECO:0007669"/>
    <property type="project" value="UniProtKB-UniRule"/>
</dbReference>
<dbReference type="PANTHER" id="PTHR43434">
    <property type="entry name" value="PHOSPHOGLYCOLATE PHOSPHATASE"/>
    <property type="match status" value="1"/>
</dbReference>
<dbReference type="GO" id="GO:0046872">
    <property type="term" value="F:metal ion binding"/>
    <property type="evidence" value="ECO:0007669"/>
    <property type="project" value="UniProtKB-KW"/>
</dbReference>
<dbReference type="OrthoDB" id="9776368at2"/>
<comment type="pathway">
    <text evidence="3 10">Organic acid metabolism; glycolate biosynthesis; glycolate from 2-phosphoglycolate: step 1/1.</text>
</comment>
<dbReference type="UniPathway" id="UPA00865">
    <property type="reaction ID" value="UER00834"/>
</dbReference>
<keyword evidence="6 10" id="KW-0479">Metal-binding</keyword>
<dbReference type="CDD" id="cd16417">
    <property type="entry name" value="HAD_PGPase"/>
    <property type="match status" value="1"/>
</dbReference>
<evidence type="ECO:0000256" key="6">
    <source>
        <dbReference type="ARBA" id="ARBA00022723"/>
    </source>
</evidence>
<dbReference type="PANTHER" id="PTHR43434:SF1">
    <property type="entry name" value="PHOSPHOGLYCOLATE PHOSPHATASE"/>
    <property type="match status" value="1"/>
</dbReference>
<dbReference type="SFLD" id="SFLDG01135">
    <property type="entry name" value="C1.5.6:_HAD__Beta-PGM__Phospha"/>
    <property type="match status" value="1"/>
</dbReference>
<evidence type="ECO:0000256" key="1">
    <source>
        <dbReference type="ARBA" id="ARBA00000830"/>
    </source>
</evidence>
<dbReference type="NCBIfam" id="NF009695">
    <property type="entry name" value="PRK13222.1-2"/>
    <property type="match status" value="1"/>
</dbReference>